<dbReference type="Gene3D" id="3.10.10.10">
    <property type="entry name" value="HIV Type 1 Reverse Transcriptase, subunit A, domain 1"/>
    <property type="match status" value="1"/>
</dbReference>
<dbReference type="EMBL" id="OZ034821">
    <property type="protein sequence ID" value="CAL1406916.1"/>
    <property type="molecule type" value="Genomic_DNA"/>
</dbReference>
<proteinExistence type="predicted"/>
<dbReference type="AlphaFoldDB" id="A0AAV2G8A3"/>
<keyword evidence="1" id="KW-0511">Multifunctional enzyme</keyword>
<gene>
    <name evidence="4" type="ORF">LTRI10_LOCUS46610</name>
</gene>
<evidence type="ECO:0000313" key="4">
    <source>
        <dbReference type="EMBL" id="CAL1406916.1"/>
    </source>
</evidence>
<evidence type="ECO:0000259" key="3">
    <source>
        <dbReference type="Pfam" id="PF17919"/>
    </source>
</evidence>
<dbReference type="PANTHER" id="PTHR37984">
    <property type="entry name" value="PROTEIN CBG26694"/>
    <property type="match status" value="1"/>
</dbReference>
<organism evidence="4 5">
    <name type="scientific">Linum trigynum</name>
    <dbReference type="NCBI Taxonomy" id="586398"/>
    <lineage>
        <taxon>Eukaryota</taxon>
        <taxon>Viridiplantae</taxon>
        <taxon>Streptophyta</taxon>
        <taxon>Embryophyta</taxon>
        <taxon>Tracheophyta</taxon>
        <taxon>Spermatophyta</taxon>
        <taxon>Magnoliopsida</taxon>
        <taxon>eudicotyledons</taxon>
        <taxon>Gunneridae</taxon>
        <taxon>Pentapetalae</taxon>
        <taxon>rosids</taxon>
        <taxon>fabids</taxon>
        <taxon>Malpighiales</taxon>
        <taxon>Linaceae</taxon>
        <taxon>Linum</taxon>
    </lineage>
</organism>
<reference evidence="4 5" key="1">
    <citation type="submission" date="2024-04" db="EMBL/GenBank/DDBJ databases">
        <authorList>
            <person name="Fracassetti M."/>
        </authorList>
    </citation>
    <scope>NUCLEOTIDE SEQUENCE [LARGE SCALE GENOMIC DNA]</scope>
</reference>
<evidence type="ECO:0000313" key="5">
    <source>
        <dbReference type="Proteomes" id="UP001497516"/>
    </source>
</evidence>
<dbReference type="InterPro" id="IPR050951">
    <property type="entry name" value="Retrovirus_Pol_polyprotein"/>
</dbReference>
<dbReference type="Pfam" id="PF17919">
    <property type="entry name" value="RT_RNaseH_2"/>
    <property type="match status" value="1"/>
</dbReference>
<evidence type="ECO:0000259" key="2">
    <source>
        <dbReference type="Pfam" id="PF00078"/>
    </source>
</evidence>
<feature type="domain" description="Reverse transcriptase" evidence="2">
    <location>
        <begin position="132"/>
        <end position="261"/>
    </location>
</feature>
<name>A0AAV2G8A3_9ROSI</name>
<dbReference type="SUPFAM" id="SSF56672">
    <property type="entry name" value="DNA/RNA polymerases"/>
    <property type="match status" value="1"/>
</dbReference>
<accession>A0AAV2G8A3</accession>
<protein>
    <recommendedName>
        <fullName evidence="6">Reverse transcriptase domain-containing protein</fullName>
    </recommendedName>
</protein>
<dbReference type="InterPro" id="IPR000477">
    <property type="entry name" value="RT_dom"/>
</dbReference>
<dbReference type="InterPro" id="IPR043128">
    <property type="entry name" value="Rev_trsase/Diguanyl_cyclase"/>
</dbReference>
<dbReference type="GO" id="GO:0003824">
    <property type="term" value="F:catalytic activity"/>
    <property type="evidence" value="ECO:0007669"/>
    <property type="project" value="UniProtKB-KW"/>
</dbReference>
<feature type="domain" description="Reverse transcriptase/retrotransposon-derived protein RNase H-like" evidence="3">
    <location>
        <begin position="324"/>
        <end position="420"/>
    </location>
</feature>
<keyword evidence="5" id="KW-1185">Reference proteome</keyword>
<dbReference type="Gene3D" id="3.30.70.270">
    <property type="match status" value="2"/>
</dbReference>
<dbReference type="Pfam" id="PF00078">
    <property type="entry name" value="RVT_1"/>
    <property type="match status" value="1"/>
</dbReference>
<evidence type="ECO:0008006" key="6">
    <source>
        <dbReference type="Google" id="ProtNLM"/>
    </source>
</evidence>
<dbReference type="Proteomes" id="UP001497516">
    <property type="component" value="Chromosome 8"/>
</dbReference>
<evidence type="ECO:0000256" key="1">
    <source>
        <dbReference type="ARBA" id="ARBA00023268"/>
    </source>
</evidence>
<dbReference type="PANTHER" id="PTHR37984:SF5">
    <property type="entry name" value="PROTEIN NYNRIN-LIKE"/>
    <property type="match status" value="1"/>
</dbReference>
<dbReference type="InterPro" id="IPR041577">
    <property type="entry name" value="RT_RNaseH_2"/>
</dbReference>
<sequence length="445" mass="50513">MELPREGEVLPPPTFDNERPERCVRISAHTSIEAIESLVELSKEFAYLFAWSAREMSWVKPEVAMRCLSVGKGVCPVQQKRRPLSEEKEEALRKEVGKLLDVGFVEEARYTTWLSNAVLVPKESGHWRMCIDKLVDATANHEALIFLDMFSGYHQILMCEEDREKTMFMTPFGNFHYKVMSFGLKNAGATYQHMVNTVFQRQTGRNMEAYVDDLVVKRKRRDDHLNDLRETFETMRAHSLRLNPLKCVFGVDTGKFLGFMITKRGIESNPKQVEAIGLLEPPRAPKEVQSLNGLLAALGRFIPRSADRGAPFFRVLKRVARFKWTEECDEAFEQLKNMLVAPTVMTAPWAGEVLYLYIVVSRTAVSAVLVSRVTTDGEERHVYYVNKVMTGPETRYAPIEKAALAVVAAEEKLRPYFQAHAGVVLTNLPLKSTLGSMDVAGRMVK</sequence>
<dbReference type="CDD" id="cd01647">
    <property type="entry name" value="RT_LTR"/>
    <property type="match status" value="1"/>
</dbReference>
<dbReference type="InterPro" id="IPR043502">
    <property type="entry name" value="DNA/RNA_pol_sf"/>
</dbReference>